<dbReference type="NCBIfam" id="TIGR03620">
    <property type="entry name" value="F420_MSMEG_4141"/>
    <property type="match status" value="1"/>
</dbReference>
<accession>A0A2P8CXG3</accession>
<comment type="caution">
    <text evidence="2">The sequence shown here is derived from an EMBL/GenBank/DDBJ whole genome shotgun (WGS) entry which is preliminary data.</text>
</comment>
<dbReference type="InterPro" id="IPR019922">
    <property type="entry name" value="Lucif-like_OxRdatse_MSMEG_4141"/>
</dbReference>
<name>A0A2P8CXG3_9ACTN</name>
<reference evidence="2 3" key="1">
    <citation type="submission" date="2018-03" db="EMBL/GenBank/DDBJ databases">
        <title>Genomic Encyclopedia of Archaeal and Bacterial Type Strains, Phase II (KMG-II): from individual species to whole genera.</title>
        <authorList>
            <person name="Goeker M."/>
        </authorList>
    </citation>
    <scope>NUCLEOTIDE SEQUENCE [LARGE SCALE GENOMIC DNA]</scope>
    <source>
        <strain evidence="2 3">DSM 45312</strain>
    </source>
</reference>
<dbReference type="GO" id="GO:0016705">
    <property type="term" value="F:oxidoreductase activity, acting on paired donors, with incorporation or reduction of molecular oxygen"/>
    <property type="evidence" value="ECO:0007669"/>
    <property type="project" value="InterPro"/>
</dbReference>
<dbReference type="AlphaFoldDB" id="A0A2P8CXG3"/>
<protein>
    <submittedName>
        <fullName evidence="2">Putative F420-dependent oxidoreductase</fullName>
    </submittedName>
</protein>
<evidence type="ECO:0000313" key="3">
    <source>
        <dbReference type="Proteomes" id="UP000240542"/>
    </source>
</evidence>
<dbReference type="Gene3D" id="3.20.20.30">
    <property type="entry name" value="Luciferase-like domain"/>
    <property type="match status" value="2"/>
</dbReference>
<dbReference type="InterPro" id="IPR036661">
    <property type="entry name" value="Luciferase-like_sf"/>
</dbReference>
<feature type="domain" description="Luciferase-like" evidence="1">
    <location>
        <begin position="25"/>
        <end position="113"/>
    </location>
</feature>
<proteinExistence type="predicted"/>
<dbReference type="Proteomes" id="UP000240542">
    <property type="component" value="Unassembled WGS sequence"/>
</dbReference>
<dbReference type="SUPFAM" id="SSF51679">
    <property type="entry name" value="Bacterial luciferase-like"/>
    <property type="match status" value="1"/>
</dbReference>
<organism evidence="2 3">
    <name type="scientific">Murinocardiopsis flavida</name>
    <dbReference type="NCBI Taxonomy" id="645275"/>
    <lineage>
        <taxon>Bacteria</taxon>
        <taxon>Bacillati</taxon>
        <taxon>Actinomycetota</taxon>
        <taxon>Actinomycetes</taxon>
        <taxon>Streptosporangiales</taxon>
        <taxon>Nocardiopsidaceae</taxon>
        <taxon>Murinocardiopsis</taxon>
    </lineage>
</organism>
<dbReference type="InterPro" id="IPR011251">
    <property type="entry name" value="Luciferase-like_dom"/>
</dbReference>
<evidence type="ECO:0000259" key="1">
    <source>
        <dbReference type="Pfam" id="PF00296"/>
    </source>
</evidence>
<sequence>MARLELGPIGASIEVNGRDGYAADAVALEKLGFSTIWLPGGQLATMDPITEILRATTRIGVGSAILAAEAFDAATVAAGFAAIEAAHPGRFIAGLGGGHGPRPLAAMGAYLDELDAATPPVPASARVLAALGPRKLELARDRSAGAVPMLVTPEYTAQARAVLGSGPVLSIQQFVAVDQDAERVRAAARVPLGFLAGVGGYAANFRRMGFAESDVAGLGDRLVDAMVPWGDADAVAARVTEHLDAGADQVTLAPLTTGTSAPALDQLRLLAERLIG</sequence>
<evidence type="ECO:0000313" key="2">
    <source>
        <dbReference type="EMBL" id="PSK89662.1"/>
    </source>
</evidence>
<dbReference type="Pfam" id="PF00296">
    <property type="entry name" value="Bac_luciferase"/>
    <property type="match status" value="1"/>
</dbReference>
<dbReference type="EMBL" id="PYGA01000025">
    <property type="protein sequence ID" value="PSK89662.1"/>
    <property type="molecule type" value="Genomic_DNA"/>
</dbReference>
<dbReference type="OrthoDB" id="4760590at2"/>
<keyword evidence="3" id="KW-1185">Reference proteome</keyword>
<gene>
    <name evidence="2" type="ORF">CLV63_12556</name>
</gene>
<dbReference type="RefSeq" id="WP_106586108.1">
    <property type="nucleotide sequence ID" value="NZ_PYGA01000025.1"/>
</dbReference>